<evidence type="ECO:0000313" key="9">
    <source>
        <dbReference type="Proteomes" id="UP000263377"/>
    </source>
</evidence>
<dbReference type="InterPro" id="IPR050105">
    <property type="entry name" value="MoCo_biosynth_MoaA/MoaC"/>
</dbReference>
<dbReference type="SUPFAM" id="SSF55040">
    <property type="entry name" value="Molybdenum cofactor biosynthesis protein C, MoaC"/>
    <property type="match status" value="1"/>
</dbReference>
<dbReference type="NCBIfam" id="NF006870">
    <property type="entry name" value="PRK09364.1"/>
    <property type="match status" value="1"/>
</dbReference>
<name>A0A372ZZ50_9ACTN</name>
<dbReference type="CDD" id="cd01420">
    <property type="entry name" value="MoaC_PE"/>
    <property type="match status" value="1"/>
</dbReference>
<keyword evidence="4 6" id="KW-0501">Molybdenum cofactor biosynthesis</keyword>
<dbReference type="InterPro" id="IPR036522">
    <property type="entry name" value="MoaC_sf"/>
</dbReference>
<dbReference type="HAMAP" id="MF_01224_B">
    <property type="entry name" value="MoaC_B"/>
    <property type="match status" value="1"/>
</dbReference>
<gene>
    <name evidence="6 8" type="primary">moaC</name>
    <name evidence="8" type="ORF">DR950_27835</name>
</gene>
<keyword evidence="5 6" id="KW-0456">Lyase</keyword>
<keyword evidence="9" id="KW-1185">Reference proteome</keyword>
<evidence type="ECO:0000313" key="8">
    <source>
        <dbReference type="EMBL" id="RGD61071.1"/>
    </source>
</evidence>
<dbReference type="UniPathway" id="UPA00344"/>
<dbReference type="Proteomes" id="UP000263377">
    <property type="component" value="Unassembled WGS sequence"/>
</dbReference>
<evidence type="ECO:0000256" key="6">
    <source>
        <dbReference type="HAMAP-Rule" id="MF_01224"/>
    </source>
</evidence>
<comment type="subunit">
    <text evidence="6">Homohexamer; trimer of dimers.</text>
</comment>
<dbReference type="PANTHER" id="PTHR22960">
    <property type="entry name" value="MOLYBDOPTERIN COFACTOR SYNTHESIS PROTEIN A"/>
    <property type="match status" value="1"/>
</dbReference>
<evidence type="ECO:0000256" key="2">
    <source>
        <dbReference type="ARBA" id="ARBA00005046"/>
    </source>
</evidence>
<accession>A0A372ZZ50</accession>
<organism evidence="8 9">
    <name type="scientific">Kitasatospora xanthocidica</name>
    <dbReference type="NCBI Taxonomy" id="83382"/>
    <lineage>
        <taxon>Bacteria</taxon>
        <taxon>Bacillati</taxon>
        <taxon>Actinomycetota</taxon>
        <taxon>Actinomycetes</taxon>
        <taxon>Kitasatosporales</taxon>
        <taxon>Streptomycetaceae</taxon>
        <taxon>Kitasatospora</taxon>
    </lineage>
</organism>
<feature type="binding site" evidence="6">
    <location>
        <begin position="81"/>
        <end position="83"/>
    </location>
    <ligand>
        <name>substrate</name>
    </ligand>
</feature>
<dbReference type="NCBIfam" id="TIGR00581">
    <property type="entry name" value="moaC"/>
    <property type="match status" value="1"/>
</dbReference>
<dbReference type="EC" id="4.6.1.17" evidence="3 6"/>
<evidence type="ECO:0000256" key="1">
    <source>
        <dbReference type="ARBA" id="ARBA00001637"/>
    </source>
</evidence>
<comment type="caution">
    <text evidence="8">The sequence shown here is derived from an EMBL/GenBank/DDBJ whole genome shotgun (WGS) entry which is preliminary data.</text>
</comment>
<sequence>MTTPPPGDRLTHVDDQGAARMVDVSEKAATARTAVAAGRVRVSPQVVRLLRGEGVPKGDALAVARIAGIMGAKKTPELIPLCHPIAVSGVKVDLAVADDAVEITATVKTADRTGVEMEALTAVAVAGLTVVDMVKAVDKGATIESVRVLSKTGGKSGDWFAPEVAQ</sequence>
<feature type="active site" evidence="6">
    <location>
        <position position="132"/>
    </location>
</feature>
<reference evidence="8 9" key="1">
    <citation type="submission" date="2018-08" db="EMBL/GenBank/DDBJ databases">
        <title>Diversity &amp; Physiological Properties of Lignin-Decomposing Actinobacteria from Soil.</title>
        <authorList>
            <person name="Roh S.G."/>
            <person name="Kim S.B."/>
        </authorList>
    </citation>
    <scope>NUCLEOTIDE SEQUENCE [LARGE SCALE GENOMIC DNA]</scope>
    <source>
        <strain evidence="8 9">MMS17-GH009</strain>
    </source>
</reference>
<dbReference type="EMBL" id="QVIG01000001">
    <property type="protein sequence ID" value="RGD61071.1"/>
    <property type="molecule type" value="Genomic_DNA"/>
</dbReference>
<proteinExistence type="inferred from homology"/>
<comment type="pathway">
    <text evidence="2 6">Cofactor biosynthesis; molybdopterin biosynthesis.</text>
</comment>
<evidence type="ECO:0000256" key="5">
    <source>
        <dbReference type="ARBA" id="ARBA00023239"/>
    </source>
</evidence>
<feature type="binding site" evidence="6">
    <location>
        <begin position="117"/>
        <end position="118"/>
    </location>
    <ligand>
        <name>substrate</name>
    </ligand>
</feature>
<comment type="function">
    <text evidence="6">Catalyzes the conversion of (8S)-3',8-cyclo-7,8-dihydroguanosine 5'-triphosphate to cyclic pyranopterin monophosphate (cPMP).</text>
</comment>
<dbReference type="GO" id="GO:0061799">
    <property type="term" value="F:cyclic pyranopterin monophosphate synthase activity"/>
    <property type="evidence" value="ECO:0007669"/>
    <property type="project" value="UniProtKB-UniRule"/>
</dbReference>
<dbReference type="InterPro" id="IPR047594">
    <property type="entry name" value="MoaC_bact/euk"/>
</dbReference>
<dbReference type="AlphaFoldDB" id="A0A372ZZ50"/>
<evidence type="ECO:0000256" key="4">
    <source>
        <dbReference type="ARBA" id="ARBA00023150"/>
    </source>
</evidence>
<dbReference type="GO" id="GO:0006777">
    <property type="term" value="P:Mo-molybdopterin cofactor biosynthetic process"/>
    <property type="evidence" value="ECO:0007669"/>
    <property type="project" value="UniProtKB-UniRule"/>
</dbReference>
<evidence type="ECO:0000256" key="3">
    <source>
        <dbReference type="ARBA" id="ARBA00012575"/>
    </source>
</evidence>
<dbReference type="Pfam" id="PF01967">
    <property type="entry name" value="MoaC"/>
    <property type="match status" value="1"/>
</dbReference>
<dbReference type="Gene3D" id="3.30.70.640">
    <property type="entry name" value="Molybdopterin cofactor biosynthesis C (MoaC) domain"/>
    <property type="match status" value="1"/>
</dbReference>
<evidence type="ECO:0000259" key="7">
    <source>
        <dbReference type="Pfam" id="PF01967"/>
    </source>
</evidence>
<dbReference type="InterPro" id="IPR023045">
    <property type="entry name" value="MoaC"/>
</dbReference>
<feature type="domain" description="Molybdopterin cofactor biosynthesis C (MoaC)" evidence="7">
    <location>
        <begin position="21"/>
        <end position="154"/>
    </location>
</feature>
<dbReference type="PANTHER" id="PTHR22960:SF29">
    <property type="entry name" value="CYCLIC PYRANOPTERIN MONOPHOSPHATE SYNTHASE"/>
    <property type="match status" value="1"/>
</dbReference>
<comment type="catalytic activity">
    <reaction evidence="1 6">
        <text>(8S)-3',8-cyclo-7,8-dihydroguanosine 5'-triphosphate = cyclic pyranopterin phosphate + diphosphate</text>
        <dbReference type="Rhea" id="RHEA:49580"/>
        <dbReference type="ChEBI" id="CHEBI:33019"/>
        <dbReference type="ChEBI" id="CHEBI:59648"/>
        <dbReference type="ChEBI" id="CHEBI:131766"/>
        <dbReference type="EC" id="4.6.1.17"/>
    </reaction>
</comment>
<comment type="similarity">
    <text evidence="6">Belongs to the MoaC family.</text>
</comment>
<protein>
    <recommendedName>
        <fullName evidence="3 6">Cyclic pyranopterin monophosphate synthase</fullName>
        <ecNumber evidence="3 6">4.6.1.17</ecNumber>
    </recommendedName>
    <alternativeName>
        <fullName evidence="6">Molybdenum cofactor biosynthesis protein C</fullName>
    </alternativeName>
</protein>
<dbReference type="InterPro" id="IPR002820">
    <property type="entry name" value="Mopterin_CF_biosynth-C_dom"/>
</dbReference>